<evidence type="ECO:0000313" key="2">
    <source>
        <dbReference type="EMBL" id="CAI9299231.1"/>
    </source>
</evidence>
<proteinExistence type="predicted"/>
<evidence type="ECO:0000313" key="3">
    <source>
        <dbReference type="Proteomes" id="UP001177003"/>
    </source>
</evidence>
<dbReference type="Proteomes" id="UP001177003">
    <property type="component" value="Chromosome 8"/>
</dbReference>
<evidence type="ECO:0000256" key="1">
    <source>
        <dbReference type="SAM" id="MobiDB-lite"/>
    </source>
</evidence>
<dbReference type="AlphaFoldDB" id="A0AA36EJF5"/>
<gene>
    <name evidence="2" type="ORF">LSALG_LOCUS37952</name>
</gene>
<keyword evidence="3" id="KW-1185">Reference proteome</keyword>
<dbReference type="EMBL" id="OX465084">
    <property type="protein sequence ID" value="CAI9299231.1"/>
    <property type="molecule type" value="Genomic_DNA"/>
</dbReference>
<protein>
    <submittedName>
        <fullName evidence="2">Uncharacterized protein</fullName>
    </submittedName>
</protein>
<feature type="region of interest" description="Disordered" evidence="1">
    <location>
        <begin position="1"/>
        <end position="22"/>
    </location>
</feature>
<organism evidence="2 3">
    <name type="scientific">Lactuca saligna</name>
    <name type="common">Willowleaf lettuce</name>
    <dbReference type="NCBI Taxonomy" id="75948"/>
    <lineage>
        <taxon>Eukaryota</taxon>
        <taxon>Viridiplantae</taxon>
        <taxon>Streptophyta</taxon>
        <taxon>Embryophyta</taxon>
        <taxon>Tracheophyta</taxon>
        <taxon>Spermatophyta</taxon>
        <taxon>Magnoliopsida</taxon>
        <taxon>eudicotyledons</taxon>
        <taxon>Gunneridae</taxon>
        <taxon>Pentapetalae</taxon>
        <taxon>asterids</taxon>
        <taxon>campanulids</taxon>
        <taxon>Asterales</taxon>
        <taxon>Asteraceae</taxon>
        <taxon>Cichorioideae</taxon>
        <taxon>Cichorieae</taxon>
        <taxon>Lactucinae</taxon>
        <taxon>Lactuca</taxon>
    </lineage>
</organism>
<name>A0AA36EJF5_LACSI</name>
<sequence length="142" mass="15301">MVLSSDEETESDDAGPGPRKMCNTVSMPKLLRDIGDVLGNKFYLPRQKEIVVGPSSLKASHSPFTGSLLVDPGSYFVLGGALGMSGDSSPSDKPSMVDKMRTASHTLDFEAYVQAGWLLKIPYCRKTSPPMSGVVLSIHRPQ</sequence>
<reference evidence="2" key="1">
    <citation type="submission" date="2023-04" db="EMBL/GenBank/DDBJ databases">
        <authorList>
            <person name="Vijverberg K."/>
            <person name="Xiong W."/>
            <person name="Schranz E."/>
        </authorList>
    </citation>
    <scope>NUCLEOTIDE SEQUENCE</scope>
</reference>
<feature type="compositionally biased region" description="Acidic residues" evidence="1">
    <location>
        <begin position="1"/>
        <end position="13"/>
    </location>
</feature>
<accession>A0AA36EJF5</accession>